<dbReference type="InterPro" id="IPR022172">
    <property type="entry name" value="DUF3703"/>
</dbReference>
<evidence type="ECO:0000313" key="1">
    <source>
        <dbReference type="EMBL" id="MFC4729268.1"/>
    </source>
</evidence>
<sequence length="122" mass="13360">MTSFSKRIRPYVDAELAAASDAERTGNSSAAFAHLERAHVLGQASTLHHVRVHWRMLIWGCRRRSVRECLGQVLRLAGAATKTAIGLVPAGNTGGSNVHPFKRMSIPPDLRLLIEEARSPQP</sequence>
<keyword evidence="2" id="KW-1185">Reference proteome</keyword>
<dbReference type="Pfam" id="PF12487">
    <property type="entry name" value="DUF3703"/>
    <property type="match status" value="1"/>
</dbReference>
<name>A0ABV9NQX5_9GAMM</name>
<dbReference type="RefSeq" id="WP_377005343.1">
    <property type="nucleotide sequence ID" value="NZ_JBHSGG010000040.1"/>
</dbReference>
<accession>A0ABV9NQX5</accession>
<gene>
    <name evidence="1" type="ORF">ACFO3Q_13940</name>
</gene>
<protein>
    <submittedName>
        <fullName evidence="1">DUF3703 domain-containing protein</fullName>
    </submittedName>
</protein>
<dbReference type="EMBL" id="JBHSGG010000040">
    <property type="protein sequence ID" value="MFC4729268.1"/>
    <property type="molecule type" value="Genomic_DNA"/>
</dbReference>
<reference evidence="2" key="1">
    <citation type="journal article" date="2019" name="Int. J. Syst. Evol. Microbiol.">
        <title>The Global Catalogue of Microorganisms (GCM) 10K type strain sequencing project: providing services to taxonomists for standard genome sequencing and annotation.</title>
        <authorList>
            <consortium name="The Broad Institute Genomics Platform"/>
            <consortium name="The Broad Institute Genome Sequencing Center for Infectious Disease"/>
            <person name="Wu L."/>
            <person name="Ma J."/>
        </authorList>
    </citation>
    <scope>NUCLEOTIDE SEQUENCE [LARGE SCALE GENOMIC DNA]</scope>
    <source>
        <strain evidence="2">CGMCC 1.13574</strain>
    </source>
</reference>
<organism evidence="1 2">
    <name type="scientific">Coralloluteibacterium thermophilum</name>
    <dbReference type="NCBI Taxonomy" id="2707049"/>
    <lineage>
        <taxon>Bacteria</taxon>
        <taxon>Pseudomonadati</taxon>
        <taxon>Pseudomonadota</taxon>
        <taxon>Gammaproteobacteria</taxon>
        <taxon>Lysobacterales</taxon>
        <taxon>Lysobacteraceae</taxon>
        <taxon>Coralloluteibacterium</taxon>
    </lineage>
</organism>
<evidence type="ECO:0000313" key="2">
    <source>
        <dbReference type="Proteomes" id="UP001595892"/>
    </source>
</evidence>
<dbReference type="Proteomes" id="UP001595892">
    <property type="component" value="Unassembled WGS sequence"/>
</dbReference>
<comment type="caution">
    <text evidence="1">The sequence shown here is derived from an EMBL/GenBank/DDBJ whole genome shotgun (WGS) entry which is preliminary data.</text>
</comment>
<proteinExistence type="predicted"/>